<dbReference type="OrthoDB" id="9796962at2"/>
<feature type="signal peptide" evidence="1">
    <location>
        <begin position="1"/>
        <end position="21"/>
    </location>
</feature>
<dbReference type="AlphaFoldDB" id="A0A0E3Z252"/>
<proteinExistence type="predicted"/>
<evidence type="ECO:0000313" key="2">
    <source>
        <dbReference type="EMBL" id="AKC87539.1"/>
    </source>
</evidence>
<dbReference type="RefSeq" id="WP_052633016.1">
    <property type="nucleotide sequence ID" value="NZ_CP011144.1"/>
</dbReference>
<feature type="chain" id="PRO_5002415773" description="Copper chaperone PCu(A)C" evidence="1">
    <location>
        <begin position="22"/>
        <end position="155"/>
    </location>
</feature>
<protein>
    <recommendedName>
        <fullName evidence="4">Copper chaperone PCu(A)C</fullName>
    </recommendedName>
</protein>
<evidence type="ECO:0000256" key="1">
    <source>
        <dbReference type="SAM" id="SignalP"/>
    </source>
</evidence>
<organism evidence="2 3">
    <name type="scientific">Pseudoxanthomonas suwonensis</name>
    <dbReference type="NCBI Taxonomy" id="314722"/>
    <lineage>
        <taxon>Bacteria</taxon>
        <taxon>Pseudomonadati</taxon>
        <taxon>Pseudomonadota</taxon>
        <taxon>Gammaproteobacteria</taxon>
        <taxon>Lysobacterales</taxon>
        <taxon>Lysobacteraceae</taxon>
        <taxon>Pseudoxanthomonas</taxon>
    </lineage>
</organism>
<dbReference type="EMBL" id="CP011144">
    <property type="protein sequence ID" value="AKC87539.1"/>
    <property type="molecule type" value="Genomic_DNA"/>
</dbReference>
<dbReference type="Proteomes" id="UP000033067">
    <property type="component" value="Chromosome"/>
</dbReference>
<dbReference type="InterPro" id="IPR036182">
    <property type="entry name" value="PCuAC_sf"/>
</dbReference>
<evidence type="ECO:0008006" key="4">
    <source>
        <dbReference type="Google" id="ProtNLM"/>
    </source>
</evidence>
<accession>A0A0E3Z252</accession>
<evidence type="ECO:0000313" key="3">
    <source>
        <dbReference type="Proteomes" id="UP000033067"/>
    </source>
</evidence>
<dbReference type="PANTHER" id="PTHR36302:SF1">
    <property type="entry name" value="COPPER CHAPERONE PCU(A)C"/>
    <property type="match status" value="1"/>
</dbReference>
<dbReference type="PATRIC" id="fig|314722.6.peg.2826"/>
<dbReference type="InterPro" id="IPR058248">
    <property type="entry name" value="Lxx211020-like"/>
</dbReference>
<dbReference type="KEGG" id="psuw:WQ53_13030"/>
<dbReference type="Pfam" id="PF04314">
    <property type="entry name" value="PCuAC"/>
    <property type="match status" value="1"/>
</dbReference>
<dbReference type="SUPFAM" id="SSF110087">
    <property type="entry name" value="DR1885-like metal-binding protein"/>
    <property type="match status" value="1"/>
</dbReference>
<gene>
    <name evidence="2" type="ORF">WQ53_13030</name>
</gene>
<sequence>MHMRPILLALPLLLAADIAPAAGPAIDSLGCLAMQDGWIRQPPAPRPMLAGFGRIANGCAGEQVVVGARSPRFGEVSLHETRMVDGVSRMREVERLPVAAGGEALLRPSGLHLMLMRPDRAPAEGERVPLVLVLADGTEVPVELVVAKEPPGHGR</sequence>
<keyword evidence="1" id="KW-0732">Signal</keyword>
<dbReference type="PANTHER" id="PTHR36302">
    <property type="entry name" value="BLR7088 PROTEIN"/>
    <property type="match status" value="1"/>
</dbReference>
<dbReference type="Gene3D" id="2.60.40.1890">
    <property type="entry name" value="PCu(A)C copper chaperone"/>
    <property type="match status" value="1"/>
</dbReference>
<name>A0A0E3Z252_9GAMM</name>
<dbReference type="InterPro" id="IPR007410">
    <property type="entry name" value="LpqE-like"/>
</dbReference>
<keyword evidence="3" id="KW-1185">Reference proteome</keyword>
<reference evidence="2 3" key="1">
    <citation type="journal article" date="2015" name="Genome Announc.">
        <title>Complete Genome Sequence of Pseudoxanthomonas suwonensis Strain J1, a Cellulose-Degrading Bacterium Isolated from Leaf- and Wood-Enriched Soil.</title>
        <authorList>
            <person name="Hou L."/>
            <person name="Jiang J."/>
            <person name="Xu Z."/>
            <person name="Zhou Y."/>
            <person name="Leung F.C."/>
        </authorList>
    </citation>
    <scope>NUCLEOTIDE SEQUENCE [LARGE SCALE GENOMIC DNA]</scope>
    <source>
        <strain evidence="2 3">J1</strain>
    </source>
</reference>